<evidence type="ECO:0000256" key="3">
    <source>
        <dbReference type="SAM" id="SignalP"/>
    </source>
</evidence>
<evidence type="ECO:0000313" key="5">
    <source>
        <dbReference type="EMBL" id="KOO27966.1"/>
    </source>
</evidence>
<evidence type="ECO:0000256" key="2">
    <source>
        <dbReference type="SAM" id="Phobius"/>
    </source>
</evidence>
<dbReference type="InterPro" id="IPR036249">
    <property type="entry name" value="Thioredoxin-like_sf"/>
</dbReference>
<dbReference type="GO" id="GO:0006457">
    <property type="term" value="P:protein folding"/>
    <property type="evidence" value="ECO:0007669"/>
    <property type="project" value="TreeGrafter"/>
</dbReference>
<gene>
    <name evidence="5" type="ORF">Ctob_001486</name>
</gene>
<feature type="transmembrane region" description="Helical" evidence="2">
    <location>
        <begin position="161"/>
        <end position="179"/>
    </location>
</feature>
<feature type="signal peptide" evidence="3">
    <location>
        <begin position="1"/>
        <end position="19"/>
    </location>
</feature>
<dbReference type="InterPro" id="IPR051063">
    <property type="entry name" value="PDI"/>
</dbReference>
<dbReference type="EMBL" id="JWZX01002639">
    <property type="protein sequence ID" value="KOO27966.1"/>
    <property type="molecule type" value="Genomic_DNA"/>
</dbReference>
<dbReference type="Proteomes" id="UP000037460">
    <property type="component" value="Unassembled WGS sequence"/>
</dbReference>
<dbReference type="PROSITE" id="PS51352">
    <property type="entry name" value="THIOREDOXIN_2"/>
    <property type="match status" value="1"/>
</dbReference>
<dbReference type="PANTHER" id="PTHR45672">
    <property type="entry name" value="PROTEIN DISULFIDE-ISOMERASE C17H9.14C-RELATED"/>
    <property type="match status" value="1"/>
</dbReference>
<dbReference type="AlphaFoldDB" id="A0A0M0JN32"/>
<feature type="domain" description="Thioredoxin" evidence="4">
    <location>
        <begin position="13"/>
        <end position="128"/>
    </location>
</feature>
<organism evidence="5 6">
    <name type="scientific">Chrysochromulina tobinii</name>
    <dbReference type="NCBI Taxonomy" id="1460289"/>
    <lineage>
        <taxon>Eukaryota</taxon>
        <taxon>Haptista</taxon>
        <taxon>Haptophyta</taxon>
        <taxon>Prymnesiophyceae</taxon>
        <taxon>Prymnesiales</taxon>
        <taxon>Chrysochromulinaceae</taxon>
        <taxon>Chrysochromulina</taxon>
    </lineage>
</organism>
<keyword evidence="6" id="KW-1185">Reference proteome</keyword>
<feature type="compositionally biased region" description="Low complexity" evidence="1">
    <location>
        <begin position="195"/>
        <end position="204"/>
    </location>
</feature>
<dbReference type="PRINTS" id="PR00421">
    <property type="entry name" value="THIOREDOXIN"/>
</dbReference>
<dbReference type="PANTHER" id="PTHR45672:SF11">
    <property type="entry name" value="PROTEIN DISULFIDE-ISOMERASE C17H9.14C"/>
    <property type="match status" value="1"/>
</dbReference>
<dbReference type="OrthoDB" id="72053at2759"/>
<keyword evidence="2" id="KW-0472">Membrane</keyword>
<dbReference type="GO" id="GO:0003756">
    <property type="term" value="F:protein disulfide isomerase activity"/>
    <property type="evidence" value="ECO:0007669"/>
    <property type="project" value="TreeGrafter"/>
</dbReference>
<dbReference type="Pfam" id="PF00085">
    <property type="entry name" value="Thioredoxin"/>
    <property type="match status" value="1"/>
</dbReference>
<comment type="caution">
    <text evidence="5">The sequence shown here is derived from an EMBL/GenBank/DDBJ whole genome shotgun (WGS) entry which is preliminary data.</text>
</comment>
<evidence type="ECO:0000259" key="4">
    <source>
        <dbReference type="PROSITE" id="PS51352"/>
    </source>
</evidence>
<sequence length="237" mass="25735">MHGTILLVAVAVLATPAVAAVFNLDDGNFDTDLRGAGGSFVKFYAPWCSHCKKLAPVWHELSERDLGNVRVCHLDLTRVSTASTIKERFAIRAFPTLLYFPPASEAIYKYSGKRELEALTTYAKGGWKETDAFDPSKEPPLPPRQSFTEQLWSLVTGKGRWLFGFMGISIAIGIGVLLCSTGKAPARQALPKPPDAAAAASSPDRTFGNVPLSQQQRGTPSRSFDNVPLSQQRAKAD</sequence>
<accession>A0A0M0JN32</accession>
<proteinExistence type="predicted"/>
<evidence type="ECO:0000313" key="6">
    <source>
        <dbReference type="Proteomes" id="UP000037460"/>
    </source>
</evidence>
<keyword evidence="2" id="KW-0812">Transmembrane</keyword>
<dbReference type="GO" id="GO:0005783">
    <property type="term" value="C:endoplasmic reticulum"/>
    <property type="evidence" value="ECO:0007669"/>
    <property type="project" value="TreeGrafter"/>
</dbReference>
<evidence type="ECO:0000256" key="1">
    <source>
        <dbReference type="SAM" id="MobiDB-lite"/>
    </source>
</evidence>
<name>A0A0M0JN32_9EUKA</name>
<feature type="region of interest" description="Disordered" evidence="1">
    <location>
        <begin position="187"/>
        <end position="237"/>
    </location>
</feature>
<reference evidence="6" key="1">
    <citation type="journal article" date="2015" name="PLoS Genet.">
        <title>Genome Sequence and Transcriptome Analyses of Chrysochromulina tobin: Metabolic Tools for Enhanced Algal Fitness in the Prominent Order Prymnesiales (Haptophyceae).</title>
        <authorList>
            <person name="Hovde B.T."/>
            <person name="Deodato C.R."/>
            <person name="Hunsperger H.M."/>
            <person name="Ryken S.A."/>
            <person name="Yost W."/>
            <person name="Jha R.K."/>
            <person name="Patterson J."/>
            <person name="Monnat R.J. Jr."/>
            <person name="Barlow S.B."/>
            <person name="Starkenburg S.R."/>
            <person name="Cattolico R.A."/>
        </authorList>
    </citation>
    <scope>NUCLEOTIDE SEQUENCE</scope>
    <source>
        <strain evidence="6">CCMP291</strain>
    </source>
</reference>
<dbReference type="Gene3D" id="3.40.30.10">
    <property type="entry name" value="Glutaredoxin"/>
    <property type="match status" value="1"/>
</dbReference>
<keyword evidence="2" id="KW-1133">Transmembrane helix</keyword>
<dbReference type="CDD" id="cd02961">
    <property type="entry name" value="PDI_a_family"/>
    <property type="match status" value="1"/>
</dbReference>
<dbReference type="InterPro" id="IPR013766">
    <property type="entry name" value="Thioredoxin_domain"/>
</dbReference>
<protein>
    <submittedName>
        <fullName evidence="5">Protein disulfide-isomerase</fullName>
    </submittedName>
</protein>
<feature type="compositionally biased region" description="Polar residues" evidence="1">
    <location>
        <begin position="211"/>
        <end position="237"/>
    </location>
</feature>
<feature type="chain" id="PRO_5005602022" evidence="3">
    <location>
        <begin position="20"/>
        <end position="237"/>
    </location>
</feature>
<keyword evidence="3" id="KW-0732">Signal</keyword>
<dbReference type="SUPFAM" id="SSF52833">
    <property type="entry name" value="Thioredoxin-like"/>
    <property type="match status" value="1"/>
</dbReference>
<keyword evidence="5" id="KW-0413">Isomerase</keyword>